<keyword evidence="8 12" id="KW-0694">RNA-binding</keyword>
<dbReference type="InterPro" id="IPR001279">
    <property type="entry name" value="Metallo-B-lactamas"/>
</dbReference>
<dbReference type="Gene3D" id="3.60.15.10">
    <property type="entry name" value="Ribonuclease Z/Hydroxyacylglutathione hydrolase-like"/>
    <property type="match status" value="1"/>
</dbReference>
<dbReference type="GO" id="GO:0006353">
    <property type="term" value="P:DNA-templated transcription termination"/>
    <property type="evidence" value="ECO:0007669"/>
    <property type="project" value="UniProtKB-UniRule"/>
</dbReference>
<keyword evidence="7 12" id="KW-0269">Exonuclease</keyword>
<dbReference type="InterPro" id="IPR036866">
    <property type="entry name" value="RibonucZ/Hydroxyglut_hydro"/>
</dbReference>
<dbReference type="GO" id="GO:0004521">
    <property type="term" value="F:RNA endonuclease activity"/>
    <property type="evidence" value="ECO:0007669"/>
    <property type="project" value="UniProtKB-UniRule"/>
</dbReference>
<feature type="binding site" evidence="12">
    <location>
        <position position="245"/>
    </location>
    <ligand>
        <name>Zn(2+)</name>
        <dbReference type="ChEBI" id="CHEBI:29105"/>
        <label>1</label>
    </ligand>
</feature>
<reference evidence="15 16" key="1">
    <citation type="submission" date="2018-06" db="EMBL/GenBank/DDBJ databases">
        <title>Extensive metabolic versatility and redundancy in microbially diverse, dynamic hydrothermal sediments.</title>
        <authorList>
            <person name="Dombrowski N."/>
            <person name="Teske A."/>
            <person name="Baker B.J."/>
        </authorList>
    </citation>
    <scope>NUCLEOTIDE SEQUENCE [LARGE SCALE GENOMIC DNA]</scope>
    <source>
        <strain evidence="15">B29_G17</strain>
    </source>
</reference>
<feature type="region of interest" description="Metallo-beta-lactamase C-terminus" evidence="12">
    <location>
        <begin position="579"/>
        <end position="637"/>
    </location>
</feature>
<keyword evidence="5 12" id="KW-0378">Hydrolase</keyword>
<feature type="domain" description="Metallo-beta-lactamase" evidence="13">
    <location>
        <begin position="193"/>
        <end position="391"/>
    </location>
</feature>
<evidence type="ECO:0000256" key="1">
    <source>
        <dbReference type="ARBA" id="ARBA00022472"/>
    </source>
</evidence>
<dbReference type="GO" id="GO:0004532">
    <property type="term" value="F:RNA exonuclease activity"/>
    <property type="evidence" value="ECO:0007669"/>
    <property type="project" value="UniProtKB-UniRule"/>
</dbReference>
<evidence type="ECO:0000256" key="4">
    <source>
        <dbReference type="ARBA" id="ARBA00022759"/>
    </source>
</evidence>
<dbReference type="SMART" id="SM01027">
    <property type="entry name" value="Beta-Casp"/>
    <property type="match status" value="1"/>
</dbReference>
<evidence type="ECO:0000256" key="5">
    <source>
        <dbReference type="ARBA" id="ARBA00022801"/>
    </source>
</evidence>
<evidence type="ECO:0000256" key="2">
    <source>
        <dbReference type="ARBA" id="ARBA00022722"/>
    </source>
</evidence>
<feature type="region of interest" description="Metallo-beta-lactamase N-terminus" evidence="12">
    <location>
        <begin position="180"/>
        <end position="384"/>
    </location>
</feature>
<comment type="caution">
    <text evidence="15">The sequence shown here is derived from an EMBL/GenBank/DDBJ whole genome shotgun (WGS) entry which is preliminary data.</text>
</comment>
<dbReference type="InterPro" id="IPR019975">
    <property type="entry name" value="aCPSF1"/>
</dbReference>
<keyword evidence="3 12" id="KW-0479">Metal-binding</keyword>
<keyword evidence="9 12" id="KW-0805">Transcription regulation</keyword>
<dbReference type="GO" id="GO:0008270">
    <property type="term" value="F:zinc ion binding"/>
    <property type="evidence" value="ECO:0007669"/>
    <property type="project" value="UniProtKB-UniRule"/>
</dbReference>
<dbReference type="CDD" id="cd16295">
    <property type="entry name" value="TTHA0252-CPSF-like_MBL-fold"/>
    <property type="match status" value="1"/>
</dbReference>
<dbReference type="SUPFAM" id="SSF56281">
    <property type="entry name" value="Metallo-hydrolase/oxidoreductase"/>
    <property type="match status" value="1"/>
</dbReference>
<evidence type="ECO:0000259" key="14">
    <source>
        <dbReference type="SMART" id="SM01027"/>
    </source>
</evidence>
<dbReference type="InterPro" id="IPR022712">
    <property type="entry name" value="Beta_Casp"/>
</dbReference>
<evidence type="ECO:0000313" key="16">
    <source>
        <dbReference type="Proteomes" id="UP000268446"/>
    </source>
</evidence>
<accession>A0A497EY24</accession>
<dbReference type="PANTHER" id="PTHR11203">
    <property type="entry name" value="CLEAVAGE AND POLYADENYLATION SPECIFICITY FACTOR FAMILY MEMBER"/>
    <property type="match status" value="1"/>
</dbReference>
<dbReference type="InterPro" id="IPR033769">
    <property type="entry name" value="TffA_KH"/>
</dbReference>
<dbReference type="EMBL" id="QMQZ01000004">
    <property type="protein sequence ID" value="RLE52294.1"/>
    <property type="molecule type" value="Genomic_DNA"/>
</dbReference>
<keyword evidence="6 12" id="KW-0862">Zinc</keyword>
<feature type="binding site" evidence="12">
    <location>
        <position position="353"/>
    </location>
    <ligand>
        <name>Zn(2+)</name>
        <dbReference type="ChEBI" id="CHEBI:29105"/>
        <label>1</label>
    </ligand>
</feature>
<evidence type="ECO:0000259" key="13">
    <source>
        <dbReference type="SMART" id="SM00849"/>
    </source>
</evidence>
<evidence type="ECO:0000256" key="6">
    <source>
        <dbReference type="ARBA" id="ARBA00022833"/>
    </source>
</evidence>
<evidence type="ECO:0000313" key="15">
    <source>
        <dbReference type="EMBL" id="RLE52294.1"/>
    </source>
</evidence>
<dbReference type="Gene3D" id="3.30.300.230">
    <property type="match status" value="1"/>
</dbReference>
<keyword evidence="1 12" id="KW-0806">Transcription termination</keyword>
<dbReference type="Pfam" id="PF07521">
    <property type="entry name" value="RMMBL"/>
    <property type="match status" value="1"/>
</dbReference>
<dbReference type="NCBIfam" id="TIGR03675">
    <property type="entry name" value="arCOG00543"/>
    <property type="match status" value="1"/>
</dbReference>
<dbReference type="EC" id="3.1.-.-" evidence="12"/>
<comment type="similarity">
    <text evidence="12">Belongs to the metallo-beta-lactamase superfamily. RNA-metabolizing metallo-beta-lactamase-like family. FttA subfamily.</text>
</comment>
<dbReference type="Proteomes" id="UP000268446">
    <property type="component" value="Unassembled WGS sequence"/>
</dbReference>
<keyword evidence="10 12" id="KW-0238">DNA-binding</keyword>
<keyword evidence="2 12" id="KW-0540">Nuclease</keyword>
<dbReference type="Pfam" id="PF16661">
    <property type="entry name" value="Lactamase_B_6"/>
    <property type="match status" value="1"/>
</dbReference>
<evidence type="ECO:0000256" key="7">
    <source>
        <dbReference type="ARBA" id="ARBA00022839"/>
    </source>
</evidence>
<feature type="region of interest" description="KHa" evidence="12">
    <location>
        <begin position="4"/>
        <end position="71"/>
    </location>
</feature>
<dbReference type="InterPro" id="IPR050698">
    <property type="entry name" value="MBL"/>
</dbReference>
<dbReference type="PANTHER" id="PTHR11203:SF51">
    <property type="entry name" value="CLEAVAGE AND POLYADENYLATION SPECIFICITY FACTOR"/>
    <property type="match status" value="1"/>
</dbReference>
<feature type="region of interest" description="Beta-Casp" evidence="12">
    <location>
        <begin position="385"/>
        <end position="578"/>
    </location>
</feature>
<dbReference type="Pfam" id="PF10996">
    <property type="entry name" value="Beta-Casp"/>
    <property type="match status" value="1"/>
</dbReference>
<dbReference type="SMART" id="SM00849">
    <property type="entry name" value="Lactamase_B"/>
    <property type="match status" value="1"/>
</dbReference>
<sequence>MLIEDTLVMIREVILKTVPLDARITRIEFEGPEIAIYSANPRVLYEDETIIRKIAKIIKKRIIVRSDPKVRLPQDRAIEIIKEKIPPEIQVGEIHFDDAFGEVIIEVDKPGLVIVKYGDVLKQVAIETNWRPKVVRKPPMKSVTLEWVKRLTVQESDYRKKILRNVGSRIHRPTVFKSGDVRITCLGGFREVGRSAILVETPESVVLLDCGVKTGVSYSINEFPRLDAPEFDIERLDAVVISHAHLDHCGFLPFLFKYGYDGPVYCTQPTRDLMALLQVDYLEVAAREGGLTPYSMRDVREALLHTIPLDYGEVTDIAPDIRLTFHNSGHILGSAMVHLHIGEGAHNLVYTGDFKFGRTRLLEPASYVFPRVETLIIESTYGAPSDVLPQRIEAEHQLIEIISQTISRGGKVLIPVLSVGRSQEIMLVLNEAFTMKYLPKVPVYIEGMVQEATAIHMAYPENLSKSLREKMLRKDENPFMSEAFHLVSPRTNREELLEGDPCIIIATSGMLTGGPALEYFKLMAPDEKNSIIFVSYQIAGTLGRRVLSGVKEIPIVTRGGKSEIIQVKLRVHSIQGFSGHSDRRQLLGFMKRVTPRPEKVIVCHGEEAKAVNLAETFRQLFKVNAYAPYNLETIRLK</sequence>
<feature type="binding site" evidence="12">
    <location>
        <position position="330"/>
    </location>
    <ligand>
        <name>Zn(2+)</name>
        <dbReference type="ChEBI" id="CHEBI:29105"/>
        <label>1</label>
    </ligand>
</feature>
<name>A0A497EY24_9CREN</name>
<evidence type="ECO:0000256" key="3">
    <source>
        <dbReference type="ARBA" id="ARBA00022723"/>
    </source>
</evidence>
<dbReference type="InterPro" id="IPR011108">
    <property type="entry name" value="RMMBL"/>
</dbReference>
<comment type="subunit">
    <text evidence="12">Homodimer. Interacts with RNA polymerase (RNAP), interacts with the Spt4-Spt5 complex.</text>
</comment>
<dbReference type="AlphaFoldDB" id="A0A497EY24"/>
<feature type="binding site" evidence="12">
    <location>
        <position position="248"/>
    </location>
    <ligand>
        <name>Zn(2+)</name>
        <dbReference type="ChEBI" id="CHEBI:29105"/>
        <label>2</label>
    </ligand>
</feature>
<dbReference type="CDD" id="cd02410">
    <property type="entry name" value="KH-II_CPSF_arch_rpt2"/>
    <property type="match status" value="1"/>
</dbReference>
<proteinExistence type="inferred from homology"/>
<keyword evidence="11" id="KW-0804">Transcription</keyword>
<dbReference type="Gene3D" id="3.40.50.10890">
    <property type="match status" value="1"/>
</dbReference>
<feature type="binding site" evidence="12">
    <location>
        <position position="243"/>
    </location>
    <ligand>
        <name>Zn(2+)</name>
        <dbReference type="ChEBI" id="CHEBI:29105"/>
        <label>1</label>
    </ligand>
</feature>
<dbReference type="Gene3D" id="3.30.300.20">
    <property type="match status" value="1"/>
</dbReference>
<evidence type="ECO:0000256" key="10">
    <source>
        <dbReference type="ARBA" id="ARBA00023125"/>
    </source>
</evidence>
<feature type="domain" description="Beta-Casp" evidence="14">
    <location>
        <begin position="422"/>
        <end position="546"/>
    </location>
</feature>
<feature type="binding site" evidence="12">
    <location>
        <position position="353"/>
    </location>
    <ligand>
        <name>Zn(2+)</name>
        <dbReference type="ChEBI" id="CHEBI:29105"/>
        <label>2</label>
    </ligand>
</feature>
<evidence type="ECO:0000256" key="8">
    <source>
        <dbReference type="ARBA" id="ARBA00022884"/>
    </source>
</evidence>
<evidence type="ECO:0000256" key="11">
    <source>
        <dbReference type="ARBA" id="ARBA00023163"/>
    </source>
</evidence>
<organism evidence="15 16">
    <name type="scientific">Thermoproteota archaeon</name>
    <dbReference type="NCBI Taxonomy" id="2056631"/>
    <lineage>
        <taxon>Archaea</taxon>
        <taxon>Thermoproteota</taxon>
    </lineage>
</organism>
<comment type="cofactor">
    <cofactor evidence="12">
        <name>Zn(2+)</name>
        <dbReference type="ChEBI" id="CHEBI:29105"/>
    </cofactor>
    <text evidence="12">Binds 2 Zn(2+) ions, which are required for nuclease activity.</text>
</comment>
<feature type="region of interest" description="KHb" evidence="12">
    <location>
        <begin position="72"/>
        <end position="139"/>
    </location>
</feature>
<feature type="binding site" evidence="12">
    <location>
        <position position="247"/>
    </location>
    <ligand>
        <name>Zn(2+)</name>
        <dbReference type="ChEBI" id="CHEBI:29105"/>
        <label>2</label>
    </ligand>
</feature>
<dbReference type="GO" id="GO:0003677">
    <property type="term" value="F:DNA binding"/>
    <property type="evidence" value="ECO:0007669"/>
    <property type="project" value="UniProtKB-KW"/>
</dbReference>
<gene>
    <name evidence="12" type="primary">fttA</name>
    <name evidence="15" type="ORF">DRJ20_00330</name>
</gene>
<dbReference type="Pfam" id="PF17214">
    <property type="entry name" value="KH_TffA"/>
    <property type="match status" value="1"/>
</dbReference>
<protein>
    <recommendedName>
        <fullName evidence="12">Transcription termination factor FttA</fullName>
        <ecNumber evidence="12">3.1.-.-</ecNumber>
    </recommendedName>
</protein>
<feature type="binding site" evidence="12">
    <location>
        <position position="604"/>
    </location>
    <ligand>
        <name>Zn(2+)</name>
        <dbReference type="ChEBI" id="CHEBI:29105"/>
        <label>2</label>
    </ligand>
</feature>
<dbReference type="HAMAP" id="MF_00870">
    <property type="entry name" value="FttA"/>
    <property type="match status" value="1"/>
</dbReference>
<evidence type="ECO:0000256" key="9">
    <source>
        <dbReference type="ARBA" id="ARBA00023015"/>
    </source>
</evidence>
<comment type="function">
    <text evidence="12">Terminates transcription on the whole genome. Termination is linked to FttA-mediated RNA cleavage and does not require NTP hydrolysis. Cleaves endonucleolytically at the RNA exit channel of RNA polymerase (RNAP); the 5'-3' exonuclease activity of this protein degrades the nascent RNA released from RNAP.</text>
</comment>
<keyword evidence="4 12" id="KW-0255">Endonuclease</keyword>
<dbReference type="GO" id="GO:0003723">
    <property type="term" value="F:RNA binding"/>
    <property type="evidence" value="ECO:0007669"/>
    <property type="project" value="UniProtKB-UniRule"/>
</dbReference>
<evidence type="ECO:0000256" key="12">
    <source>
        <dbReference type="HAMAP-Rule" id="MF_00870"/>
    </source>
</evidence>
<dbReference type="InterPro" id="IPR015946">
    <property type="entry name" value="KH_dom-like_a/b"/>
</dbReference>